<reference evidence="2" key="2">
    <citation type="submission" date="2023-05" db="EMBL/GenBank/DDBJ databases">
        <authorList>
            <consortium name="Lawrence Berkeley National Laboratory"/>
            <person name="Steindorff A."/>
            <person name="Hensen N."/>
            <person name="Bonometti L."/>
            <person name="Westerberg I."/>
            <person name="Brannstrom I.O."/>
            <person name="Guillou S."/>
            <person name="Cros-Aarteil S."/>
            <person name="Calhoun S."/>
            <person name="Haridas S."/>
            <person name="Kuo A."/>
            <person name="Mondo S."/>
            <person name="Pangilinan J."/>
            <person name="Riley R."/>
            <person name="Labutti K."/>
            <person name="Andreopoulos B."/>
            <person name="Lipzen A."/>
            <person name="Chen C."/>
            <person name="Yanf M."/>
            <person name="Daum C."/>
            <person name="Ng V."/>
            <person name="Clum A."/>
            <person name="Ohm R."/>
            <person name="Martin F."/>
            <person name="Silar P."/>
            <person name="Natvig D."/>
            <person name="Lalanne C."/>
            <person name="Gautier V."/>
            <person name="Ament-Velasquez S.L."/>
            <person name="Kruys A."/>
            <person name="Hutchinson M.I."/>
            <person name="Powell A.J."/>
            <person name="Barry K."/>
            <person name="Miller A.N."/>
            <person name="Grigoriev I.V."/>
            <person name="Debuchy R."/>
            <person name="Gladieux P."/>
            <person name="Thoren M.H."/>
            <person name="Johannesson H."/>
        </authorList>
    </citation>
    <scope>NUCLEOTIDE SEQUENCE</scope>
    <source>
        <strain evidence="2">CBS 757.83</strain>
    </source>
</reference>
<comment type="caution">
    <text evidence="2">The sequence shown here is derived from an EMBL/GenBank/DDBJ whole genome shotgun (WGS) entry which is preliminary data.</text>
</comment>
<keyword evidence="3" id="KW-1185">Reference proteome</keyword>
<organism evidence="2 3">
    <name type="scientific">Parathielavia hyrcaniae</name>
    <dbReference type="NCBI Taxonomy" id="113614"/>
    <lineage>
        <taxon>Eukaryota</taxon>
        <taxon>Fungi</taxon>
        <taxon>Dikarya</taxon>
        <taxon>Ascomycota</taxon>
        <taxon>Pezizomycotina</taxon>
        <taxon>Sordariomycetes</taxon>
        <taxon>Sordariomycetidae</taxon>
        <taxon>Sordariales</taxon>
        <taxon>Chaetomiaceae</taxon>
        <taxon>Parathielavia</taxon>
    </lineage>
</organism>
<sequence length="134" mass="14423">MAKRPMALVADAMPCNALHSAHQPPQRRNLLYMYLPVPAAPSQSRDTAWRAVRFVLRGGRNTTVAVQRPLPAPQPHEVPLPQHAPGARIQGQTSFPDPTHPPAHPRAGARIDHGTATAFIGPEIRIALSFAAGS</sequence>
<evidence type="ECO:0000256" key="1">
    <source>
        <dbReference type="SAM" id="MobiDB-lite"/>
    </source>
</evidence>
<reference evidence="2" key="1">
    <citation type="journal article" date="2023" name="Mol. Phylogenet. Evol.">
        <title>Genome-scale phylogeny and comparative genomics of the fungal order Sordariales.</title>
        <authorList>
            <person name="Hensen N."/>
            <person name="Bonometti L."/>
            <person name="Westerberg I."/>
            <person name="Brannstrom I.O."/>
            <person name="Guillou S."/>
            <person name="Cros-Aarteil S."/>
            <person name="Calhoun S."/>
            <person name="Haridas S."/>
            <person name="Kuo A."/>
            <person name="Mondo S."/>
            <person name="Pangilinan J."/>
            <person name="Riley R."/>
            <person name="LaButti K."/>
            <person name="Andreopoulos B."/>
            <person name="Lipzen A."/>
            <person name="Chen C."/>
            <person name="Yan M."/>
            <person name="Daum C."/>
            <person name="Ng V."/>
            <person name="Clum A."/>
            <person name="Steindorff A."/>
            <person name="Ohm R.A."/>
            <person name="Martin F."/>
            <person name="Silar P."/>
            <person name="Natvig D.O."/>
            <person name="Lalanne C."/>
            <person name="Gautier V."/>
            <person name="Ament-Velasquez S.L."/>
            <person name="Kruys A."/>
            <person name="Hutchinson M.I."/>
            <person name="Powell A.J."/>
            <person name="Barry K."/>
            <person name="Miller A.N."/>
            <person name="Grigoriev I.V."/>
            <person name="Debuchy R."/>
            <person name="Gladieux P."/>
            <person name="Hiltunen Thoren M."/>
            <person name="Johannesson H."/>
        </authorList>
    </citation>
    <scope>NUCLEOTIDE SEQUENCE</scope>
    <source>
        <strain evidence="2">CBS 757.83</strain>
    </source>
</reference>
<dbReference type="EMBL" id="MU863636">
    <property type="protein sequence ID" value="KAK4101303.1"/>
    <property type="molecule type" value="Genomic_DNA"/>
</dbReference>
<feature type="region of interest" description="Disordered" evidence="1">
    <location>
        <begin position="70"/>
        <end position="109"/>
    </location>
</feature>
<evidence type="ECO:0000313" key="2">
    <source>
        <dbReference type="EMBL" id="KAK4101303.1"/>
    </source>
</evidence>
<evidence type="ECO:0000313" key="3">
    <source>
        <dbReference type="Proteomes" id="UP001305647"/>
    </source>
</evidence>
<gene>
    <name evidence="2" type="ORF">N658DRAFT_71020</name>
</gene>
<dbReference type="AlphaFoldDB" id="A0AAN6Q0P2"/>
<protein>
    <submittedName>
        <fullName evidence="2">Uncharacterized protein</fullName>
    </submittedName>
</protein>
<name>A0AAN6Q0P2_9PEZI</name>
<proteinExistence type="predicted"/>
<accession>A0AAN6Q0P2</accession>
<dbReference type="Proteomes" id="UP001305647">
    <property type="component" value="Unassembled WGS sequence"/>
</dbReference>